<feature type="compositionally biased region" description="Polar residues" evidence="1">
    <location>
        <begin position="458"/>
        <end position="468"/>
    </location>
</feature>
<keyword evidence="2" id="KW-0472">Membrane</keyword>
<feature type="region of interest" description="Disordered" evidence="1">
    <location>
        <begin position="418"/>
        <end position="468"/>
    </location>
</feature>
<dbReference type="Pfam" id="PF24016">
    <property type="entry name" value="DUF7330"/>
    <property type="match status" value="1"/>
</dbReference>
<dbReference type="InterPro" id="IPR055754">
    <property type="entry name" value="DUF7330"/>
</dbReference>
<dbReference type="STRING" id="1077348.A0A2G8SJ73"/>
<keyword evidence="5" id="KW-1185">Reference proteome</keyword>
<keyword evidence="2" id="KW-1133">Transmembrane helix</keyword>
<feature type="region of interest" description="Disordered" evidence="1">
    <location>
        <begin position="1"/>
        <end position="55"/>
    </location>
</feature>
<evidence type="ECO:0000313" key="5">
    <source>
        <dbReference type="Proteomes" id="UP000230002"/>
    </source>
</evidence>
<dbReference type="EMBL" id="AYKW01000007">
    <property type="protein sequence ID" value="PIL33801.1"/>
    <property type="molecule type" value="Genomic_DNA"/>
</dbReference>
<evidence type="ECO:0000313" key="4">
    <source>
        <dbReference type="EMBL" id="PIL33801.1"/>
    </source>
</evidence>
<reference evidence="4 5" key="1">
    <citation type="journal article" date="2015" name="Sci. Rep.">
        <title>Chromosome-level genome map provides insights into diverse defense mechanisms in the medicinal fungus Ganoderma sinense.</title>
        <authorList>
            <person name="Zhu Y."/>
            <person name="Xu J."/>
            <person name="Sun C."/>
            <person name="Zhou S."/>
            <person name="Xu H."/>
            <person name="Nelson D.R."/>
            <person name="Qian J."/>
            <person name="Song J."/>
            <person name="Luo H."/>
            <person name="Xiang L."/>
            <person name="Li Y."/>
            <person name="Xu Z."/>
            <person name="Ji A."/>
            <person name="Wang L."/>
            <person name="Lu S."/>
            <person name="Hayward A."/>
            <person name="Sun W."/>
            <person name="Li X."/>
            <person name="Schwartz D.C."/>
            <person name="Wang Y."/>
            <person name="Chen S."/>
        </authorList>
    </citation>
    <scope>NUCLEOTIDE SEQUENCE [LARGE SCALE GENOMIC DNA]</scope>
    <source>
        <strain evidence="4 5">ZZ0214-1</strain>
    </source>
</reference>
<evidence type="ECO:0000256" key="1">
    <source>
        <dbReference type="SAM" id="MobiDB-lite"/>
    </source>
</evidence>
<evidence type="ECO:0000256" key="2">
    <source>
        <dbReference type="SAM" id="Phobius"/>
    </source>
</evidence>
<protein>
    <recommendedName>
        <fullName evidence="3">DUF7330 domain-containing protein</fullName>
    </recommendedName>
</protein>
<name>A0A2G8SJ73_9APHY</name>
<feature type="domain" description="DUF7330" evidence="3">
    <location>
        <begin position="283"/>
        <end position="403"/>
    </location>
</feature>
<organism evidence="4 5">
    <name type="scientific">Ganoderma sinense ZZ0214-1</name>
    <dbReference type="NCBI Taxonomy" id="1077348"/>
    <lineage>
        <taxon>Eukaryota</taxon>
        <taxon>Fungi</taxon>
        <taxon>Dikarya</taxon>
        <taxon>Basidiomycota</taxon>
        <taxon>Agaricomycotina</taxon>
        <taxon>Agaricomycetes</taxon>
        <taxon>Polyporales</taxon>
        <taxon>Polyporaceae</taxon>
        <taxon>Ganoderma</taxon>
    </lineage>
</organism>
<accession>A0A2G8SJ73</accession>
<keyword evidence="2" id="KW-0812">Transmembrane</keyword>
<feature type="compositionally biased region" description="Basic residues" evidence="1">
    <location>
        <begin position="424"/>
        <end position="433"/>
    </location>
</feature>
<feature type="transmembrane region" description="Helical" evidence="2">
    <location>
        <begin position="64"/>
        <end position="82"/>
    </location>
</feature>
<evidence type="ECO:0000259" key="3">
    <source>
        <dbReference type="Pfam" id="PF24016"/>
    </source>
</evidence>
<gene>
    <name evidence="4" type="ORF">GSI_04426</name>
</gene>
<dbReference type="AlphaFoldDB" id="A0A2G8SJ73"/>
<dbReference type="OrthoDB" id="5570013at2759"/>
<dbReference type="Proteomes" id="UP000230002">
    <property type="component" value="Unassembled WGS sequence"/>
</dbReference>
<proteinExistence type="predicted"/>
<comment type="caution">
    <text evidence="4">The sequence shown here is derived from an EMBL/GenBank/DDBJ whole genome shotgun (WGS) entry which is preliminary data.</text>
</comment>
<sequence>MNPATFPASYRDDLMAPIPAPYFDDPEKGRETPVNPPAYGAAEEQPSPPTDDRVERKKACKRRFWRFFGYSVLVFGVLHLVMHKKHKFKHGFHQRPWFGKDSEEYHARYKPSMCAEDLAWVEDPQGSFEFPYRAHAQLSLPVAADELSFIAEGLHAHGSIDISQTADAGENAVVDVEVEYRQPEALDAATVCHTHPGDNKYGLGIFTPDYKHPHNERQLRFHINVRLPSSDDLVINDLRTYLPLFVHHVGDLEDTVYFEKLTLNTAHTPITVDSLAGSRIRAHSKNSAIRGKFNTSTELELETANAPINVHANLASGDDEEPTRLVLRTSNGHIDSEVTLQSTTASSTGGTFDVSARTSNAPLTLAVVDAPVEHALTLKARTSNSPARVTLHPTYEGAFDVQSSKWFRPTVEWDAEAHDPAGKDRRRSVQVKRVRGESVKGSAAWEEGGEERGEVEVDTSNSPLWLKL</sequence>